<evidence type="ECO:0000313" key="8">
    <source>
        <dbReference type="Proteomes" id="UP000663848"/>
    </source>
</evidence>
<protein>
    <recommendedName>
        <fullName evidence="9">Archaemetzincin-2</fullName>
    </recommendedName>
</protein>
<dbReference type="GO" id="GO:0008237">
    <property type="term" value="F:metallopeptidase activity"/>
    <property type="evidence" value="ECO:0007669"/>
    <property type="project" value="UniProtKB-KW"/>
</dbReference>
<name>A0A821BY46_9BILA</name>
<dbReference type="Pfam" id="PF07998">
    <property type="entry name" value="Peptidase_M54"/>
    <property type="match status" value="1"/>
</dbReference>
<evidence type="ECO:0000256" key="6">
    <source>
        <dbReference type="ARBA" id="ARBA00023049"/>
    </source>
</evidence>
<dbReference type="AlphaFoldDB" id="A0A821BY46"/>
<keyword evidence="3" id="KW-0479">Metal-binding</keyword>
<organism evidence="7 8">
    <name type="scientific">Rotaria socialis</name>
    <dbReference type="NCBI Taxonomy" id="392032"/>
    <lineage>
        <taxon>Eukaryota</taxon>
        <taxon>Metazoa</taxon>
        <taxon>Spiralia</taxon>
        <taxon>Gnathifera</taxon>
        <taxon>Rotifera</taxon>
        <taxon>Eurotatoria</taxon>
        <taxon>Bdelloidea</taxon>
        <taxon>Philodinida</taxon>
        <taxon>Philodinidae</taxon>
        <taxon>Rotaria</taxon>
    </lineage>
</organism>
<dbReference type="Proteomes" id="UP000663848">
    <property type="component" value="Unassembled WGS sequence"/>
</dbReference>
<accession>A0A821BY46</accession>
<dbReference type="EMBL" id="CAJOBR010001363">
    <property type="protein sequence ID" value="CAF4601965.1"/>
    <property type="molecule type" value="Genomic_DNA"/>
</dbReference>
<evidence type="ECO:0000256" key="5">
    <source>
        <dbReference type="ARBA" id="ARBA00022833"/>
    </source>
</evidence>
<keyword evidence="2" id="KW-0645">Protease</keyword>
<dbReference type="PANTHER" id="PTHR15910:SF1">
    <property type="entry name" value="ARCHAEMETZINCIN-2"/>
    <property type="match status" value="1"/>
</dbReference>
<comment type="cofactor">
    <cofactor evidence="1">
        <name>Zn(2+)</name>
        <dbReference type="ChEBI" id="CHEBI:29105"/>
    </cofactor>
</comment>
<dbReference type="CDD" id="cd11375">
    <property type="entry name" value="Peptidase_M54"/>
    <property type="match status" value="1"/>
</dbReference>
<dbReference type="InterPro" id="IPR012962">
    <property type="entry name" value="Pept_M54_archaemetzincn"/>
</dbReference>
<keyword evidence="5" id="KW-0862">Zinc</keyword>
<dbReference type="SUPFAM" id="SSF55486">
    <property type="entry name" value="Metalloproteases ('zincins'), catalytic domain"/>
    <property type="match status" value="1"/>
</dbReference>
<proteinExistence type="predicted"/>
<dbReference type="GO" id="GO:0006508">
    <property type="term" value="P:proteolysis"/>
    <property type="evidence" value="ECO:0007669"/>
    <property type="project" value="UniProtKB-KW"/>
</dbReference>
<dbReference type="InterPro" id="IPR024079">
    <property type="entry name" value="MetalloPept_cat_dom_sf"/>
</dbReference>
<dbReference type="PROSITE" id="PS51257">
    <property type="entry name" value="PROKAR_LIPOPROTEIN"/>
    <property type="match status" value="1"/>
</dbReference>
<gene>
    <name evidence="7" type="ORF">QYT958_LOCUS11612</name>
</gene>
<evidence type="ECO:0000256" key="4">
    <source>
        <dbReference type="ARBA" id="ARBA00022801"/>
    </source>
</evidence>
<dbReference type="GO" id="GO:0046872">
    <property type="term" value="F:metal ion binding"/>
    <property type="evidence" value="ECO:0007669"/>
    <property type="project" value="UniProtKB-KW"/>
</dbReference>
<evidence type="ECO:0000313" key="7">
    <source>
        <dbReference type="EMBL" id="CAF4601965.1"/>
    </source>
</evidence>
<dbReference type="PANTHER" id="PTHR15910">
    <property type="entry name" value="ARCHAEMETZINCIN"/>
    <property type="match status" value="1"/>
</dbReference>
<sequence>MYARRAPSLELIGQFAQAFFLGCDVTILPMVDFNESMKNRINSQTKQIQYQTSGLLEYLVRARNQRDTEKEILCVAVTMADIYPDETYNFVYGRARATDSTGVYSFSRLDPLFPMPPYKSMNRELTDVDRIIILRRCIKILLHEICHLFGLKHCIYYLCLMNGANNEIEMDQQTLFVCPVCLRKLQSSLKFNIEHMYKKFADLCESHALNFERDWYRQRLDIISIQ</sequence>
<reference evidence="7" key="1">
    <citation type="submission" date="2021-02" db="EMBL/GenBank/DDBJ databases">
        <authorList>
            <person name="Nowell W R."/>
        </authorList>
    </citation>
    <scope>NUCLEOTIDE SEQUENCE</scope>
</reference>
<dbReference type="Gene3D" id="3.40.390.10">
    <property type="entry name" value="Collagenase (Catalytic Domain)"/>
    <property type="match status" value="1"/>
</dbReference>
<keyword evidence="6" id="KW-0482">Metalloprotease</keyword>
<evidence type="ECO:0008006" key="9">
    <source>
        <dbReference type="Google" id="ProtNLM"/>
    </source>
</evidence>
<evidence type="ECO:0000256" key="3">
    <source>
        <dbReference type="ARBA" id="ARBA00022723"/>
    </source>
</evidence>
<evidence type="ECO:0000256" key="1">
    <source>
        <dbReference type="ARBA" id="ARBA00001947"/>
    </source>
</evidence>
<keyword evidence="4" id="KW-0378">Hydrolase</keyword>
<comment type="caution">
    <text evidence="7">The sequence shown here is derived from an EMBL/GenBank/DDBJ whole genome shotgun (WGS) entry which is preliminary data.</text>
</comment>
<evidence type="ECO:0000256" key="2">
    <source>
        <dbReference type="ARBA" id="ARBA00022670"/>
    </source>
</evidence>